<dbReference type="Pfam" id="PF13560">
    <property type="entry name" value="HTH_31"/>
    <property type="match status" value="1"/>
</dbReference>
<evidence type="ECO:0000313" key="2">
    <source>
        <dbReference type="EMBL" id="ACL55292.1"/>
    </source>
</evidence>
<accession>B8I9N9</accession>
<dbReference type="AlphaFoldDB" id="B8I9N9"/>
<organism evidence="2 3">
    <name type="scientific">Methylobacterium nodulans (strain LMG 21967 / CNCM I-2342 / ORS 2060)</name>
    <dbReference type="NCBI Taxonomy" id="460265"/>
    <lineage>
        <taxon>Bacteria</taxon>
        <taxon>Pseudomonadati</taxon>
        <taxon>Pseudomonadota</taxon>
        <taxon>Alphaproteobacteria</taxon>
        <taxon>Hyphomicrobiales</taxon>
        <taxon>Methylobacteriaceae</taxon>
        <taxon>Methylobacterium</taxon>
    </lineage>
</organism>
<proteinExistence type="predicted"/>
<dbReference type="EMBL" id="CP001349">
    <property type="protein sequence ID" value="ACL55292.1"/>
    <property type="molecule type" value="Genomic_DNA"/>
</dbReference>
<dbReference type="InterPro" id="IPR010982">
    <property type="entry name" value="Lambda_DNA-bd_dom_sf"/>
</dbReference>
<evidence type="ECO:0000313" key="3">
    <source>
        <dbReference type="Proteomes" id="UP000008207"/>
    </source>
</evidence>
<dbReference type="STRING" id="460265.Mnod_0248"/>
<dbReference type="HOGENOM" id="CLU_057862_2_1_5"/>
<feature type="domain" description="HTH cro/C1-type" evidence="1">
    <location>
        <begin position="13"/>
        <end position="81"/>
    </location>
</feature>
<dbReference type="PANTHER" id="PTHR35010:SF2">
    <property type="entry name" value="BLL4672 PROTEIN"/>
    <property type="match status" value="1"/>
</dbReference>
<dbReference type="Gene3D" id="1.10.260.40">
    <property type="entry name" value="lambda repressor-like DNA-binding domains"/>
    <property type="match status" value="1"/>
</dbReference>
<dbReference type="KEGG" id="mno:Mnod_0248"/>
<dbReference type="PANTHER" id="PTHR35010">
    <property type="entry name" value="BLL4672 PROTEIN-RELATED"/>
    <property type="match status" value="1"/>
</dbReference>
<dbReference type="GO" id="GO:0003677">
    <property type="term" value="F:DNA binding"/>
    <property type="evidence" value="ECO:0007669"/>
    <property type="project" value="InterPro"/>
</dbReference>
<keyword evidence="3" id="KW-1185">Reference proteome</keyword>
<gene>
    <name evidence="2" type="ordered locus">Mnod_0248</name>
</gene>
<name>B8I9N9_METNO</name>
<dbReference type="OrthoDB" id="5346389at2"/>
<dbReference type="Pfam" id="PF17765">
    <property type="entry name" value="MLTR_LBD"/>
    <property type="match status" value="1"/>
</dbReference>
<dbReference type="eggNOG" id="COG1396">
    <property type="taxonomic scope" value="Bacteria"/>
</dbReference>
<dbReference type="Proteomes" id="UP000008207">
    <property type="component" value="Chromosome"/>
</dbReference>
<dbReference type="Gene3D" id="3.30.450.180">
    <property type="match status" value="1"/>
</dbReference>
<evidence type="ECO:0000259" key="1">
    <source>
        <dbReference type="SMART" id="SM00530"/>
    </source>
</evidence>
<dbReference type="SUPFAM" id="SSF47413">
    <property type="entry name" value="lambda repressor-like DNA-binding domains"/>
    <property type="match status" value="1"/>
</dbReference>
<sequence length="275" mass="31008">MLGPDQRRDLGAFVRSHRERLRPDLPTGRRRTPGLRREELAARAGISATWCAWIEQGRDVQVSAQALDRLAAALALTRAERAYLFELAGRRDPQAARPEPVADAPASLRDAVAALDHPAYGLDRLWNACCWNAAAARLFRGWLDGEGERNLLRFVFLDPAARRLIPAWEERARRVIAEFRADYGHSRADPRARALVEELRRASPRFAAIWDEQDVRDRTGGLRRFLHPEDGPVAYIQHSFAATDRPDYKLILLVPVGRDDTGARSGENRLALDEP</sequence>
<reference evidence="2 3" key="1">
    <citation type="submission" date="2009-01" db="EMBL/GenBank/DDBJ databases">
        <title>Complete sequence of chromosome of Methylobacterium nodulans ORS 2060.</title>
        <authorList>
            <consortium name="US DOE Joint Genome Institute"/>
            <person name="Lucas S."/>
            <person name="Copeland A."/>
            <person name="Lapidus A."/>
            <person name="Glavina del Rio T."/>
            <person name="Dalin E."/>
            <person name="Tice H."/>
            <person name="Bruce D."/>
            <person name="Goodwin L."/>
            <person name="Pitluck S."/>
            <person name="Sims D."/>
            <person name="Brettin T."/>
            <person name="Detter J.C."/>
            <person name="Han C."/>
            <person name="Larimer F."/>
            <person name="Land M."/>
            <person name="Hauser L."/>
            <person name="Kyrpides N."/>
            <person name="Ivanova N."/>
            <person name="Marx C.J."/>
            <person name="Richardson P."/>
        </authorList>
    </citation>
    <scope>NUCLEOTIDE SEQUENCE [LARGE SCALE GENOMIC DNA]</scope>
    <source>
        <strain evidence="3">LMG 21967 / CNCM I-2342 / ORS 2060</strain>
    </source>
</reference>
<dbReference type="InterPro" id="IPR041413">
    <property type="entry name" value="MLTR_LBD"/>
</dbReference>
<dbReference type="SMART" id="SM00530">
    <property type="entry name" value="HTH_XRE"/>
    <property type="match status" value="1"/>
</dbReference>
<dbReference type="InterPro" id="IPR001387">
    <property type="entry name" value="Cro/C1-type_HTH"/>
</dbReference>
<dbReference type="RefSeq" id="WP_015927005.1">
    <property type="nucleotide sequence ID" value="NC_011894.1"/>
</dbReference>
<protein>
    <submittedName>
        <fullName evidence="2">Helix-turn-helix domain protein</fullName>
    </submittedName>
</protein>